<reference evidence="1" key="1">
    <citation type="submission" date="2021-08" db="EMBL/GenBank/DDBJ databases">
        <title>The first chromosome-level gecko genome reveals the dynamic sex chromosomes of Neotropical dwarf geckos (Sphaerodactylidae: Sphaerodactylus).</title>
        <authorList>
            <person name="Pinto B.J."/>
            <person name="Keating S.E."/>
            <person name="Gamble T."/>
        </authorList>
    </citation>
    <scope>NUCLEOTIDE SEQUENCE</scope>
    <source>
        <strain evidence="1">TG3544</strain>
    </source>
</reference>
<dbReference type="EMBL" id="CM037627">
    <property type="protein sequence ID" value="KAH7989528.1"/>
    <property type="molecule type" value="Genomic_DNA"/>
</dbReference>
<protein>
    <submittedName>
        <fullName evidence="1">Uncharacterized protein</fullName>
    </submittedName>
</protein>
<comment type="caution">
    <text evidence="1">The sequence shown here is derived from an EMBL/GenBank/DDBJ whole genome shotgun (WGS) entry which is preliminary data.</text>
</comment>
<evidence type="ECO:0000313" key="2">
    <source>
        <dbReference type="Proteomes" id="UP000827872"/>
    </source>
</evidence>
<sequence>MHGNGSGSQDVRRRCLSPAQHPIRCQLNPSQELRQHNRRDHLLEASGDISLLMLVMEWESQTFVRLPAEALADLPRGSGKKPPRRLRTIIDA</sequence>
<evidence type="ECO:0000313" key="1">
    <source>
        <dbReference type="EMBL" id="KAH7989528.1"/>
    </source>
</evidence>
<proteinExistence type="predicted"/>
<keyword evidence="2" id="KW-1185">Reference proteome</keyword>
<dbReference type="Proteomes" id="UP000827872">
    <property type="component" value="Linkage Group LG14"/>
</dbReference>
<gene>
    <name evidence="1" type="ORF">K3G42_010712</name>
</gene>
<organism evidence="1 2">
    <name type="scientific">Sphaerodactylus townsendi</name>
    <dbReference type="NCBI Taxonomy" id="933632"/>
    <lineage>
        <taxon>Eukaryota</taxon>
        <taxon>Metazoa</taxon>
        <taxon>Chordata</taxon>
        <taxon>Craniata</taxon>
        <taxon>Vertebrata</taxon>
        <taxon>Euteleostomi</taxon>
        <taxon>Lepidosauria</taxon>
        <taxon>Squamata</taxon>
        <taxon>Bifurcata</taxon>
        <taxon>Gekkota</taxon>
        <taxon>Sphaerodactylidae</taxon>
        <taxon>Sphaerodactylus</taxon>
    </lineage>
</organism>
<accession>A0ACB8EAL5</accession>
<name>A0ACB8EAL5_9SAUR</name>